<dbReference type="PANTHER" id="PTHR12526:SF590">
    <property type="entry name" value="ALPHA-MALTOSE-1-PHOSPHATE SYNTHASE"/>
    <property type="match status" value="1"/>
</dbReference>
<dbReference type="PANTHER" id="PTHR12526">
    <property type="entry name" value="GLYCOSYLTRANSFERASE"/>
    <property type="match status" value="1"/>
</dbReference>
<sequence>MSEPAMKLIVSQLGARMHYAVPRMLHAQGRLQRFYTDICATKGWPKLLRAVPGGVMPTALRRLTGRVPFAVPESAVVTFPSVGVGFGMRRARAKTPTEQTEAHLWAGRELSRRLVRHVQSNGLGAAGGVYGFSGECLEALVAMRASGLKTVVEQIVAPKLILDRLVLEEEERFPGWSAVSAFDGLSQDYAAREREEWATADLVVCGSGFVRDGVIASGVAPARCVVVPYGVDMHEGGEPRRRAPGPLRVLTVGGVGLRKGAPYVLEAARRLGARAEFRMVGACDVVGPARAALADAVTLTGAVPRTEIAAHYAWADVFLLPSICEGSATVIYEALAAGLPVVTTPNAGSVVRDGVDGYVVPIRDVDAIEAALAAFAADAGLYERCSLNARERAREFDLPAYGRRLVEAIDGAPAAAHSVPLAAAV</sequence>
<dbReference type="EMBL" id="JAFBCY010000001">
    <property type="protein sequence ID" value="MBM7849950.1"/>
    <property type="molecule type" value="Genomic_DNA"/>
</dbReference>
<evidence type="ECO:0000313" key="2">
    <source>
        <dbReference type="Proteomes" id="UP000758856"/>
    </source>
</evidence>
<organism evidence="1 2">
    <name type="scientific">Methylopila capsulata</name>
    <dbReference type="NCBI Taxonomy" id="61654"/>
    <lineage>
        <taxon>Bacteria</taxon>
        <taxon>Pseudomonadati</taxon>
        <taxon>Pseudomonadota</taxon>
        <taxon>Alphaproteobacteria</taxon>
        <taxon>Hyphomicrobiales</taxon>
        <taxon>Methylopilaceae</taxon>
        <taxon>Methylopila</taxon>
    </lineage>
</organism>
<dbReference type="RefSeq" id="WP_204948429.1">
    <property type="nucleotide sequence ID" value="NZ_BSFF01000002.1"/>
</dbReference>
<gene>
    <name evidence="1" type="ORF">JOD31_000162</name>
</gene>
<comment type="caution">
    <text evidence="1">The sequence shown here is derived from an EMBL/GenBank/DDBJ whole genome shotgun (WGS) entry which is preliminary data.</text>
</comment>
<proteinExistence type="predicted"/>
<dbReference type="Pfam" id="PF13692">
    <property type="entry name" value="Glyco_trans_1_4"/>
    <property type="match status" value="1"/>
</dbReference>
<reference evidence="1 2" key="1">
    <citation type="submission" date="2021-01" db="EMBL/GenBank/DDBJ databases">
        <title>Genomic Encyclopedia of Type Strains, Phase IV (KMG-IV): sequencing the most valuable type-strain genomes for metagenomic binning, comparative biology and taxonomic classification.</title>
        <authorList>
            <person name="Goeker M."/>
        </authorList>
    </citation>
    <scope>NUCLEOTIDE SEQUENCE [LARGE SCALE GENOMIC DNA]</scope>
    <source>
        <strain evidence="1 2">DSM 6130</strain>
    </source>
</reference>
<protein>
    <submittedName>
        <fullName evidence="1">Glycosyltransferase involved in cell wall biosynthesis</fullName>
    </submittedName>
</protein>
<keyword evidence="2" id="KW-1185">Reference proteome</keyword>
<accession>A0ABS2T1B8</accession>
<dbReference type="CDD" id="cd03801">
    <property type="entry name" value="GT4_PimA-like"/>
    <property type="match status" value="1"/>
</dbReference>
<name>A0ABS2T1B8_9HYPH</name>
<dbReference type="SUPFAM" id="SSF53756">
    <property type="entry name" value="UDP-Glycosyltransferase/glycogen phosphorylase"/>
    <property type="match status" value="1"/>
</dbReference>
<dbReference type="Proteomes" id="UP000758856">
    <property type="component" value="Unassembled WGS sequence"/>
</dbReference>
<dbReference type="Gene3D" id="3.40.50.2000">
    <property type="entry name" value="Glycogen Phosphorylase B"/>
    <property type="match status" value="2"/>
</dbReference>
<evidence type="ECO:0000313" key="1">
    <source>
        <dbReference type="EMBL" id="MBM7849950.1"/>
    </source>
</evidence>